<evidence type="ECO:0000256" key="1">
    <source>
        <dbReference type="ARBA" id="ARBA00004251"/>
    </source>
</evidence>
<sequence length="556" mass="62497">MLPSLLELSLYSCELKHLPSSLTFLNFTSLHVLDLSYNPFNTSIDLSYNPFNTSIPQWLFNLMSLTNLDLTRTNQRGKMLDSFRRFGRLKYFYLGGNHFYGSILASIGNLSSLKELSLSYNEIDGTILESFGQLSKLVKLYLLENSWKSVITEAQLMNLTRPIKALYLRNDLSENLLYGKIPLSISKIKHLIILDLRRNNLSGELPHQWNESQKGLHVVDISYTNICGKIPSSMGFLGNLSILVLSNNNLSGEIPSSLQNCSIVSMDFGGNHLSGILPSWIDLDIFMLRLQSNLFNLAQNNLFGGIPDCLNNFTAMVDHKIVRFEHIENYTEKASIMRKGREMEYDGTLPLVTYIDISGNNLTGGIPFEITSLIGLDMLNLSMNHLSGNIPNNIGNLSLLETLDFSNNKIFGRIPESMSSLTFLVHLNLSFNNLRGRIPSGNQLQTINDATMYKGNPLLCGSPLLSKCPGDETSDDPTIIGAEDKQNGDDYERIWFYASIVLGFVVGFWSVCGTILLKKSWRHQYFHFCDDIKDRIASLIALKVVHLKGKFGLEKS</sequence>
<dbReference type="FunFam" id="3.80.10.10:FF:000111">
    <property type="entry name" value="LRR receptor-like serine/threonine-protein kinase ERECTA"/>
    <property type="match status" value="1"/>
</dbReference>
<evidence type="ECO:0000256" key="9">
    <source>
        <dbReference type="ARBA" id="ARBA00023136"/>
    </source>
</evidence>
<comment type="subcellular location">
    <subcellularLocation>
        <location evidence="1">Cell membrane</location>
        <topology evidence="1">Single-pass type I membrane protein</topology>
    </subcellularLocation>
</comment>
<comment type="caution">
    <text evidence="13">The sequence shown here is derived from an EMBL/GenBank/DDBJ whole genome shotgun (WGS) entry which is preliminary data.</text>
</comment>
<dbReference type="GO" id="GO:0005886">
    <property type="term" value="C:plasma membrane"/>
    <property type="evidence" value="ECO:0007669"/>
    <property type="project" value="UniProtKB-SubCell"/>
</dbReference>
<evidence type="ECO:0000256" key="7">
    <source>
        <dbReference type="ARBA" id="ARBA00022737"/>
    </source>
</evidence>
<protein>
    <submittedName>
        <fullName evidence="13">Uncharacterized protein</fullName>
    </submittedName>
</protein>
<dbReference type="Pfam" id="PF00560">
    <property type="entry name" value="LRR_1"/>
    <property type="match status" value="8"/>
</dbReference>
<evidence type="ECO:0000256" key="4">
    <source>
        <dbReference type="ARBA" id="ARBA00022614"/>
    </source>
</evidence>
<dbReference type="AlphaFoldDB" id="A0AAN7FFU7"/>
<dbReference type="SUPFAM" id="SSF52047">
    <property type="entry name" value="RNI-like"/>
    <property type="match status" value="1"/>
</dbReference>
<dbReference type="PANTHER" id="PTHR48063:SF90">
    <property type="entry name" value="OS11G0565920 PROTEIN"/>
    <property type="match status" value="1"/>
</dbReference>
<evidence type="ECO:0000256" key="6">
    <source>
        <dbReference type="ARBA" id="ARBA00022729"/>
    </source>
</evidence>
<feature type="transmembrane region" description="Helical" evidence="12">
    <location>
        <begin position="494"/>
        <end position="517"/>
    </location>
</feature>
<dbReference type="InterPro" id="IPR046956">
    <property type="entry name" value="RLP23-like"/>
</dbReference>
<keyword evidence="11" id="KW-0325">Glycoprotein</keyword>
<dbReference type="SUPFAM" id="SSF52058">
    <property type="entry name" value="L domain-like"/>
    <property type="match status" value="1"/>
</dbReference>
<evidence type="ECO:0000256" key="3">
    <source>
        <dbReference type="ARBA" id="ARBA00022475"/>
    </source>
</evidence>
<organism evidence="13 14">
    <name type="scientific">Quercus rubra</name>
    <name type="common">Northern red oak</name>
    <name type="synonym">Quercus borealis</name>
    <dbReference type="NCBI Taxonomy" id="3512"/>
    <lineage>
        <taxon>Eukaryota</taxon>
        <taxon>Viridiplantae</taxon>
        <taxon>Streptophyta</taxon>
        <taxon>Embryophyta</taxon>
        <taxon>Tracheophyta</taxon>
        <taxon>Spermatophyta</taxon>
        <taxon>Magnoliopsida</taxon>
        <taxon>eudicotyledons</taxon>
        <taxon>Gunneridae</taxon>
        <taxon>Pentapetalae</taxon>
        <taxon>rosids</taxon>
        <taxon>fabids</taxon>
        <taxon>Fagales</taxon>
        <taxon>Fagaceae</taxon>
        <taxon>Quercus</taxon>
    </lineage>
</organism>
<evidence type="ECO:0000256" key="10">
    <source>
        <dbReference type="ARBA" id="ARBA00023170"/>
    </source>
</evidence>
<keyword evidence="14" id="KW-1185">Reference proteome</keyword>
<proteinExistence type="inferred from homology"/>
<evidence type="ECO:0000313" key="14">
    <source>
        <dbReference type="Proteomes" id="UP001324115"/>
    </source>
</evidence>
<keyword evidence="9 12" id="KW-0472">Membrane</keyword>
<gene>
    <name evidence="13" type="ORF">RGQ29_020954</name>
</gene>
<dbReference type="SMART" id="SM00369">
    <property type="entry name" value="LRR_TYP"/>
    <property type="match status" value="6"/>
</dbReference>
<dbReference type="InterPro" id="IPR003591">
    <property type="entry name" value="Leu-rich_rpt_typical-subtyp"/>
</dbReference>
<keyword evidence="8 12" id="KW-1133">Transmembrane helix</keyword>
<reference evidence="13 14" key="1">
    <citation type="journal article" date="2023" name="G3 (Bethesda)">
        <title>A haplotype-resolved chromosome-scale genome for Quercus rubra L. provides insights into the genetics of adaptive traits for red oak species.</title>
        <authorList>
            <person name="Kapoor B."/>
            <person name="Jenkins J."/>
            <person name="Schmutz J."/>
            <person name="Zhebentyayeva T."/>
            <person name="Kuelheim C."/>
            <person name="Coggeshall M."/>
            <person name="Heim C."/>
            <person name="Lasky J.R."/>
            <person name="Leites L."/>
            <person name="Islam-Faridi N."/>
            <person name="Romero-Severson J."/>
            <person name="DeLeo V.L."/>
            <person name="Lucas S.M."/>
            <person name="Lazic D."/>
            <person name="Gailing O."/>
            <person name="Carlson J."/>
            <person name="Staton M."/>
        </authorList>
    </citation>
    <scope>NUCLEOTIDE SEQUENCE [LARGE SCALE GENOMIC DNA]</scope>
    <source>
        <strain evidence="13">Pseudo-F2</strain>
    </source>
</reference>
<accession>A0AAN7FFU7</accession>
<evidence type="ECO:0000313" key="13">
    <source>
        <dbReference type="EMBL" id="KAK4590601.1"/>
    </source>
</evidence>
<comment type="similarity">
    <text evidence="2">Belongs to the RLP family.</text>
</comment>
<keyword evidence="5 12" id="KW-0812">Transmembrane</keyword>
<dbReference type="EMBL" id="JAXUIC010000005">
    <property type="protein sequence ID" value="KAK4590601.1"/>
    <property type="molecule type" value="Genomic_DNA"/>
</dbReference>
<evidence type="ECO:0000256" key="5">
    <source>
        <dbReference type="ARBA" id="ARBA00022692"/>
    </source>
</evidence>
<evidence type="ECO:0000256" key="11">
    <source>
        <dbReference type="ARBA" id="ARBA00023180"/>
    </source>
</evidence>
<keyword evidence="6" id="KW-0732">Signal</keyword>
<keyword evidence="4" id="KW-0433">Leucine-rich repeat</keyword>
<evidence type="ECO:0000256" key="12">
    <source>
        <dbReference type="SAM" id="Phobius"/>
    </source>
</evidence>
<dbReference type="PANTHER" id="PTHR48063">
    <property type="entry name" value="LRR RECEPTOR-LIKE KINASE"/>
    <property type="match status" value="1"/>
</dbReference>
<evidence type="ECO:0000256" key="2">
    <source>
        <dbReference type="ARBA" id="ARBA00009592"/>
    </source>
</evidence>
<dbReference type="InterPro" id="IPR001611">
    <property type="entry name" value="Leu-rich_rpt"/>
</dbReference>
<dbReference type="FunFam" id="3.80.10.10:FF:000095">
    <property type="entry name" value="LRR receptor-like serine/threonine-protein kinase GSO1"/>
    <property type="match status" value="1"/>
</dbReference>
<evidence type="ECO:0000256" key="8">
    <source>
        <dbReference type="ARBA" id="ARBA00022989"/>
    </source>
</evidence>
<keyword evidence="3" id="KW-1003">Cell membrane</keyword>
<dbReference type="Proteomes" id="UP001324115">
    <property type="component" value="Unassembled WGS sequence"/>
</dbReference>
<dbReference type="Gene3D" id="3.80.10.10">
    <property type="entry name" value="Ribonuclease Inhibitor"/>
    <property type="match status" value="2"/>
</dbReference>
<dbReference type="InterPro" id="IPR032675">
    <property type="entry name" value="LRR_dom_sf"/>
</dbReference>
<keyword evidence="7" id="KW-0677">Repeat</keyword>
<name>A0AAN7FFU7_QUERU</name>
<keyword evidence="10" id="KW-0675">Receptor</keyword>